<keyword evidence="2" id="KW-1185">Reference proteome</keyword>
<evidence type="ECO:0000313" key="1">
    <source>
        <dbReference type="EMBL" id="RUP46790.1"/>
    </source>
</evidence>
<gene>
    <name evidence="1" type="ORF">BC936DRAFT_146521</name>
</gene>
<dbReference type="GO" id="GO:0046872">
    <property type="term" value="F:metal ion binding"/>
    <property type="evidence" value="ECO:0007669"/>
    <property type="project" value="UniProtKB-KW"/>
</dbReference>
<dbReference type="InterPro" id="IPR006073">
    <property type="entry name" value="GTP-bd"/>
</dbReference>
<dbReference type="Gene3D" id="3.40.50.300">
    <property type="entry name" value="P-loop containing nucleotide triphosphate hydrolases"/>
    <property type="match status" value="1"/>
</dbReference>
<dbReference type="PANTHER" id="PTHR46498:SF1">
    <property type="entry name" value="GTP-BINDING PROTEIN 8"/>
    <property type="match status" value="1"/>
</dbReference>
<dbReference type="EMBL" id="RBNI01005360">
    <property type="protein sequence ID" value="RUP46790.1"/>
    <property type="molecule type" value="Genomic_DNA"/>
</dbReference>
<dbReference type="CDD" id="cd01876">
    <property type="entry name" value="YihA_EngB"/>
    <property type="match status" value="1"/>
</dbReference>
<dbReference type="NCBIfam" id="TIGR03598">
    <property type="entry name" value="GTPase_YsxC"/>
    <property type="match status" value="1"/>
</dbReference>
<dbReference type="OrthoDB" id="391988at2759"/>
<dbReference type="GO" id="GO:0003924">
    <property type="term" value="F:GTPase activity"/>
    <property type="evidence" value="ECO:0007669"/>
    <property type="project" value="InterPro"/>
</dbReference>
<accession>A0A433D7E8</accession>
<dbReference type="HAMAP" id="MF_00321">
    <property type="entry name" value="GTPase_EngB"/>
    <property type="match status" value="1"/>
</dbReference>
<sequence length="302" mass="33830">MITCTPADLVAWSRAGGLYLLETMNSIIPARTRLFALLPSYTRSTHTLSTTHTRAYSRLRPASAPASPSVSPAPLISKDADPPAKSAVKPNLKEPSQDPPLEPTPAQLKLANSIFSKPAVFIKSAAKFEQVPKTKLPEVAFIGRSNVGKSTLINLLTDNKRLVKTAKNPGHTRLMNFFNIGDRLILVDMPGYGFRSRNEWGVMILDYFVRRDPLRCIFLLLNPLHGLKPRDRDAIDMLNAKELPYQIVLTKTDLMSAEKYDKIRRNFEKQIDKPIVGINQKGEGVERVRWAVVKACEVEDRE</sequence>
<proteinExistence type="inferred from homology"/>
<organism evidence="1 2">
    <name type="scientific">Jimgerdemannia flammicorona</name>
    <dbReference type="NCBI Taxonomy" id="994334"/>
    <lineage>
        <taxon>Eukaryota</taxon>
        <taxon>Fungi</taxon>
        <taxon>Fungi incertae sedis</taxon>
        <taxon>Mucoromycota</taxon>
        <taxon>Mucoromycotina</taxon>
        <taxon>Endogonomycetes</taxon>
        <taxon>Endogonales</taxon>
        <taxon>Endogonaceae</taxon>
        <taxon>Jimgerdemannia</taxon>
    </lineage>
</organism>
<dbReference type="GO" id="GO:0005739">
    <property type="term" value="C:mitochondrion"/>
    <property type="evidence" value="ECO:0007669"/>
    <property type="project" value="TreeGrafter"/>
</dbReference>
<dbReference type="GO" id="GO:0005525">
    <property type="term" value="F:GTP binding"/>
    <property type="evidence" value="ECO:0007669"/>
    <property type="project" value="UniProtKB-KW"/>
</dbReference>
<protein>
    <submittedName>
        <fullName evidence="1">P-loop containing nucleoside triphosphate hydrolase protein</fullName>
    </submittedName>
</protein>
<dbReference type="PRINTS" id="PR00328">
    <property type="entry name" value="SAR1GTPBP"/>
</dbReference>
<dbReference type="InterPro" id="IPR052279">
    <property type="entry name" value="EngB_GTPase"/>
</dbReference>
<evidence type="ECO:0000313" key="2">
    <source>
        <dbReference type="Proteomes" id="UP000268093"/>
    </source>
</evidence>
<dbReference type="InterPro" id="IPR027417">
    <property type="entry name" value="P-loop_NTPase"/>
</dbReference>
<name>A0A433D7E8_9FUNG</name>
<reference evidence="1 2" key="1">
    <citation type="journal article" date="2018" name="New Phytol.">
        <title>Phylogenomics of Endogonaceae and evolution of mycorrhizas within Mucoromycota.</title>
        <authorList>
            <person name="Chang Y."/>
            <person name="Desiro A."/>
            <person name="Na H."/>
            <person name="Sandor L."/>
            <person name="Lipzen A."/>
            <person name="Clum A."/>
            <person name="Barry K."/>
            <person name="Grigoriev I.V."/>
            <person name="Martin F.M."/>
            <person name="Stajich J.E."/>
            <person name="Smith M.E."/>
            <person name="Bonito G."/>
            <person name="Spatafora J.W."/>
        </authorList>
    </citation>
    <scope>NUCLEOTIDE SEQUENCE [LARGE SCALE GENOMIC DNA]</scope>
    <source>
        <strain evidence="1 2">GMNB39</strain>
    </source>
</reference>
<dbReference type="InterPro" id="IPR030393">
    <property type="entry name" value="G_ENGB_dom"/>
</dbReference>
<dbReference type="Pfam" id="PF01926">
    <property type="entry name" value="MMR_HSR1"/>
    <property type="match status" value="1"/>
</dbReference>
<keyword evidence="1" id="KW-0378">Hydrolase</keyword>
<comment type="caution">
    <text evidence="1">The sequence shown here is derived from an EMBL/GenBank/DDBJ whole genome shotgun (WGS) entry which is preliminary data.</text>
</comment>
<dbReference type="PANTHER" id="PTHR46498">
    <property type="entry name" value="GTP-BINDING PROTEIN 8"/>
    <property type="match status" value="1"/>
</dbReference>
<dbReference type="PROSITE" id="PS51706">
    <property type="entry name" value="G_ENGB"/>
    <property type="match status" value="1"/>
</dbReference>
<dbReference type="Proteomes" id="UP000268093">
    <property type="component" value="Unassembled WGS sequence"/>
</dbReference>
<dbReference type="InterPro" id="IPR019987">
    <property type="entry name" value="GTP-bd_ribosome_bio_YsxC"/>
</dbReference>
<dbReference type="SUPFAM" id="SSF52540">
    <property type="entry name" value="P-loop containing nucleoside triphosphate hydrolases"/>
    <property type="match status" value="1"/>
</dbReference>
<dbReference type="InterPro" id="IPR006689">
    <property type="entry name" value="Small_GTPase_ARF/SAR"/>
</dbReference>